<feature type="transmembrane region" description="Helical" evidence="6">
    <location>
        <begin position="217"/>
        <end position="240"/>
    </location>
</feature>
<keyword evidence="4 6" id="KW-1133">Transmembrane helix</keyword>
<evidence type="ECO:0000256" key="3">
    <source>
        <dbReference type="ARBA" id="ARBA00022692"/>
    </source>
</evidence>
<gene>
    <name evidence="8" type="ORF">FcAc13_04620</name>
</gene>
<feature type="transmembrane region" description="Helical" evidence="6">
    <location>
        <begin position="153"/>
        <end position="172"/>
    </location>
</feature>
<feature type="transmembrane region" description="Helical" evidence="6">
    <location>
        <begin position="67"/>
        <end position="90"/>
    </location>
</feature>
<evidence type="ECO:0000313" key="8">
    <source>
        <dbReference type="EMBL" id="MBC9130590.1"/>
    </source>
</evidence>
<feature type="transmembrane region" description="Helical" evidence="6">
    <location>
        <begin position="123"/>
        <end position="141"/>
    </location>
</feature>
<evidence type="ECO:0000256" key="1">
    <source>
        <dbReference type="ARBA" id="ARBA00004651"/>
    </source>
</evidence>
<evidence type="ECO:0000313" key="9">
    <source>
        <dbReference type="Proteomes" id="UP000651208"/>
    </source>
</evidence>
<dbReference type="SUPFAM" id="SSF103481">
    <property type="entry name" value="Multidrug resistance efflux transporter EmrE"/>
    <property type="match status" value="2"/>
</dbReference>
<feature type="domain" description="EamA" evidence="7">
    <location>
        <begin position="6"/>
        <end position="140"/>
    </location>
</feature>
<feature type="transmembrane region" description="Helical" evidence="6">
    <location>
        <begin position="184"/>
        <end position="205"/>
    </location>
</feature>
<dbReference type="RefSeq" id="WP_187755033.1">
    <property type="nucleotide sequence ID" value="NZ_JABURY010000010.1"/>
</dbReference>
<organism evidence="8 9">
    <name type="scientific">Frischella japonica</name>
    <dbReference type="NCBI Taxonomy" id="2741544"/>
    <lineage>
        <taxon>Bacteria</taxon>
        <taxon>Pseudomonadati</taxon>
        <taxon>Pseudomonadota</taxon>
        <taxon>Gammaproteobacteria</taxon>
        <taxon>Orbales</taxon>
        <taxon>Orbaceae</taxon>
        <taxon>Frischella</taxon>
    </lineage>
</organism>
<comment type="subcellular location">
    <subcellularLocation>
        <location evidence="1">Cell membrane</location>
        <topology evidence="1">Multi-pass membrane protein</topology>
    </subcellularLocation>
</comment>
<reference evidence="8 9" key="1">
    <citation type="submission" date="2020-06" db="EMBL/GenBank/DDBJ databases">
        <title>Frischella cerana isolated from Apis cerana gut homogenate.</title>
        <authorList>
            <person name="Wolter L.A."/>
            <person name="Suenami S."/>
            <person name="Miyazaki R."/>
        </authorList>
    </citation>
    <scope>NUCLEOTIDE SEQUENCE [LARGE SCALE GENOMIC DNA]</scope>
    <source>
        <strain evidence="8 9">Ac13</strain>
    </source>
</reference>
<proteinExistence type="predicted"/>
<dbReference type="Proteomes" id="UP000651208">
    <property type="component" value="Unassembled WGS sequence"/>
</dbReference>
<protein>
    <submittedName>
        <fullName evidence="8">DMT family transporter</fullName>
    </submittedName>
</protein>
<feature type="transmembrane region" description="Helical" evidence="6">
    <location>
        <begin position="277"/>
        <end position="297"/>
    </location>
</feature>
<dbReference type="InterPro" id="IPR000620">
    <property type="entry name" value="EamA_dom"/>
</dbReference>
<evidence type="ECO:0000256" key="5">
    <source>
        <dbReference type="ARBA" id="ARBA00023136"/>
    </source>
</evidence>
<evidence type="ECO:0000256" key="2">
    <source>
        <dbReference type="ARBA" id="ARBA00022475"/>
    </source>
</evidence>
<feature type="transmembrane region" description="Helical" evidence="6">
    <location>
        <begin position="38"/>
        <end position="55"/>
    </location>
</feature>
<sequence length="301" mass="32986">MKKNKIALLLVTLSAFFWGSNFNVGAQAVTVISPLTAASERFIIATLIIFIFMIIKDKDNIITFKLNWFPFILLGLCGITGFNLAFFIGLQTTSPINGALIMATSPVTTALIALIANKHHISFSQGVGMFISLIGVAFVISNGDINNIMKLRFNYGDIIILSGNIVWAIYTIGCRKFISHSTPLQTTSFTMLFGTLGIVIFSIYQGTLVKEIADITLYHHIILIYMAIFGSVLAYLFWNVGVKQLGTANTSIFFNLVPVFTMLLTLITGLIPDLLQLIGAILVISGVIYATGGYKIFKMNN</sequence>
<comment type="caution">
    <text evidence="8">The sequence shown here is derived from an EMBL/GenBank/DDBJ whole genome shotgun (WGS) entry which is preliminary data.</text>
</comment>
<evidence type="ECO:0000259" key="7">
    <source>
        <dbReference type="Pfam" id="PF00892"/>
    </source>
</evidence>
<evidence type="ECO:0000256" key="4">
    <source>
        <dbReference type="ARBA" id="ARBA00022989"/>
    </source>
</evidence>
<dbReference type="PANTHER" id="PTHR32322:SF18">
    <property type="entry name" value="S-ADENOSYLMETHIONINE_S-ADENOSYLHOMOCYSTEINE TRANSPORTER"/>
    <property type="match status" value="1"/>
</dbReference>
<feature type="domain" description="EamA" evidence="7">
    <location>
        <begin position="155"/>
        <end position="289"/>
    </location>
</feature>
<accession>A0ABR7QWW2</accession>
<feature type="transmembrane region" description="Helical" evidence="6">
    <location>
        <begin position="252"/>
        <end position="271"/>
    </location>
</feature>
<keyword evidence="5 6" id="KW-0472">Membrane</keyword>
<dbReference type="PANTHER" id="PTHR32322">
    <property type="entry name" value="INNER MEMBRANE TRANSPORTER"/>
    <property type="match status" value="1"/>
</dbReference>
<dbReference type="EMBL" id="JABURY010000010">
    <property type="protein sequence ID" value="MBC9130590.1"/>
    <property type="molecule type" value="Genomic_DNA"/>
</dbReference>
<dbReference type="InterPro" id="IPR050638">
    <property type="entry name" value="AA-Vitamin_Transporters"/>
</dbReference>
<evidence type="ECO:0000256" key="6">
    <source>
        <dbReference type="SAM" id="Phobius"/>
    </source>
</evidence>
<dbReference type="InterPro" id="IPR037185">
    <property type="entry name" value="EmrE-like"/>
</dbReference>
<keyword evidence="9" id="KW-1185">Reference proteome</keyword>
<dbReference type="Pfam" id="PF00892">
    <property type="entry name" value="EamA"/>
    <property type="match status" value="2"/>
</dbReference>
<keyword evidence="3 6" id="KW-0812">Transmembrane</keyword>
<name>A0ABR7QWW2_9GAMM</name>
<feature type="transmembrane region" description="Helical" evidence="6">
    <location>
        <begin position="96"/>
        <end position="116"/>
    </location>
</feature>
<keyword evidence="2" id="KW-1003">Cell membrane</keyword>